<organism evidence="2 3">
    <name type="scientific">Petrolisthes manimaculis</name>
    <dbReference type="NCBI Taxonomy" id="1843537"/>
    <lineage>
        <taxon>Eukaryota</taxon>
        <taxon>Metazoa</taxon>
        <taxon>Ecdysozoa</taxon>
        <taxon>Arthropoda</taxon>
        <taxon>Crustacea</taxon>
        <taxon>Multicrustacea</taxon>
        <taxon>Malacostraca</taxon>
        <taxon>Eumalacostraca</taxon>
        <taxon>Eucarida</taxon>
        <taxon>Decapoda</taxon>
        <taxon>Pleocyemata</taxon>
        <taxon>Anomura</taxon>
        <taxon>Galatheoidea</taxon>
        <taxon>Porcellanidae</taxon>
        <taxon>Petrolisthes</taxon>
    </lineage>
</organism>
<dbReference type="AlphaFoldDB" id="A0AAE1Q7I5"/>
<name>A0AAE1Q7I5_9EUCA</name>
<dbReference type="Pfam" id="PF00078">
    <property type="entry name" value="RVT_1"/>
    <property type="match status" value="1"/>
</dbReference>
<dbReference type="InterPro" id="IPR000477">
    <property type="entry name" value="RT_dom"/>
</dbReference>
<keyword evidence="3" id="KW-1185">Reference proteome</keyword>
<dbReference type="Proteomes" id="UP001292094">
    <property type="component" value="Unassembled WGS sequence"/>
</dbReference>
<accession>A0AAE1Q7I5</accession>
<gene>
    <name evidence="2" type="ORF">Pmani_008219</name>
</gene>
<evidence type="ECO:0000313" key="3">
    <source>
        <dbReference type="Proteomes" id="UP001292094"/>
    </source>
</evidence>
<feature type="domain" description="Reverse transcriptase" evidence="1">
    <location>
        <begin position="3"/>
        <end position="73"/>
    </location>
</feature>
<evidence type="ECO:0000259" key="1">
    <source>
        <dbReference type="Pfam" id="PF00078"/>
    </source>
</evidence>
<protein>
    <recommendedName>
        <fullName evidence="1">Reverse transcriptase domain-containing protein</fullName>
    </recommendedName>
</protein>
<proteinExistence type="predicted"/>
<dbReference type="EMBL" id="JAWZYT010000628">
    <property type="protein sequence ID" value="KAK4320965.1"/>
    <property type="molecule type" value="Genomic_DNA"/>
</dbReference>
<evidence type="ECO:0000313" key="2">
    <source>
        <dbReference type="EMBL" id="KAK4320965.1"/>
    </source>
</evidence>
<sequence length="78" mass="8708">MNHLRANNLLCNRQHGFTSGRSTTTNLLKAMEIWTEALSHNLSVDIIFLDYEKAFDTVPHERLLAQLAALGIRGGTLS</sequence>
<dbReference type="PANTHER" id="PTHR19446">
    <property type="entry name" value="REVERSE TRANSCRIPTASES"/>
    <property type="match status" value="1"/>
</dbReference>
<reference evidence="2" key="1">
    <citation type="submission" date="2023-11" db="EMBL/GenBank/DDBJ databases">
        <title>Genome assemblies of two species of porcelain crab, Petrolisthes cinctipes and Petrolisthes manimaculis (Anomura: Porcellanidae).</title>
        <authorList>
            <person name="Angst P."/>
        </authorList>
    </citation>
    <scope>NUCLEOTIDE SEQUENCE</scope>
    <source>
        <strain evidence="2">PB745_02</strain>
        <tissue evidence="2">Gill</tissue>
    </source>
</reference>
<comment type="caution">
    <text evidence="2">The sequence shown here is derived from an EMBL/GenBank/DDBJ whole genome shotgun (WGS) entry which is preliminary data.</text>
</comment>